<organism evidence="1 2">
    <name type="scientific">Mycobacterium scrofulaceum</name>
    <dbReference type="NCBI Taxonomy" id="1783"/>
    <lineage>
        <taxon>Bacteria</taxon>
        <taxon>Bacillati</taxon>
        <taxon>Actinomycetota</taxon>
        <taxon>Actinomycetes</taxon>
        <taxon>Mycobacteriales</taxon>
        <taxon>Mycobacteriaceae</taxon>
        <taxon>Mycobacterium</taxon>
    </lineage>
</organism>
<dbReference type="AlphaFoldDB" id="A0A1A2UDN7"/>
<dbReference type="RefSeq" id="WP_067310638.1">
    <property type="nucleotide sequence ID" value="NZ_LZJY01000419.1"/>
</dbReference>
<accession>A0A1A2UDN7</accession>
<evidence type="ECO:0000313" key="2">
    <source>
        <dbReference type="Proteomes" id="UP000092207"/>
    </source>
</evidence>
<sequence length="77" mass="8605">MALISEFQHVGSDRNAVHKPVLCGWRRFTVDGQTFLQLDTYGSDERQIPNKVSQSIQLDRDGAATLLKLIQDTFGGL</sequence>
<reference evidence="1 2" key="1">
    <citation type="submission" date="2016-06" db="EMBL/GenBank/DDBJ databases">
        <authorList>
            <person name="Kjaerup R.B."/>
            <person name="Dalgaard T.S."/>
            <person name="Juul-Madsen H.R."/>
        </authorList>
    </citation>
    <scope>NUCLEOTIDE SEQUENCE [LARGE SCALE GENOMIC DNA]</scope>
    <source>
        <strain evidence="1 2">E2838</strain>
    </source>
</reference>
<name>A0A1A2UDN7_MYCSC</name>
<dbReference type="EMBL" id="LZJY01000419">
    <property type="protein sequence ID" value="OBH86651.1"/>
    <property type="molecule type" value="Genomic_DNA"/>
</dbReference>
<comment type="caution">
    <text evidence="1">The sequence shown here is derived from an EMBL/GenBank/DDBJ whole genome shotgun (WGS) entry which is preliminary data.</text>
</comment>
<gene>
    <name evidence="1" type="ORF">A5679_26915</name>
</gene>
<dbReference type="Proteomes" id="UP000092207">
    <property type="component" value="Unassembled WGS sequence"/>
</dbReference>
<protein>
    <recommendedName>
        <fullName evidence="3">Methionyl-tRNA formyltransferase</fullName>
    </recommendedName>
</protein>
<proteinExistence type="predicted"/>
<evidence type="ECO:0000313" key="1">
    <source>
        <dbReference type="EMBL" id="OBH86651.1"/>
    </source>
</evidence>
<evidence type="ECO:0008006" key="3">
    <source>
        <dbReference type="Google" id="ProtNLM"/>
    </source>
</evidence>